<proteinExistence type="predicted"/>
<name>A0ABD3LNV5_EUCGL</name>
<gene>
    <name evidence="3" type="ORF">ACJRO7_011070</name>
</gene>
<reference evidence="3 4" key="1">
    <citation type="submission" date="2024-11" db="EMBL/GenBank/DDBJ databases">
        <title>Chromosome-level genome assembly of Eucalyptus globulus Labill. provides insights into its genome evolution.</title>
        <authorList>
            <person name="Li X."/>
        </authorList>
    </citation>
    <scope>NUCLEOTIDE SEQUENCE [LARGE SCALE GENOMIC DNA]</scope>
    <source>
        <strain evidence="3">CL2024</strain>
        <tissue evidence="3">Fresh tender leaves</tissue>
    </source>
</reference>
<keyword evidence="4" id="KW-1185">Reference proteome</keyword>
<accession>A0ABD3LNV5</accession>
<feature type="region of interest" description="Disordered" evidence="1">
    <location>
        <begin position="1"/>
        <end position="76"/>
    </location>
</feature>
<evidence type="ECO:0000313" key="4">
    <source>
        <dbReference type="Proteomes" id="UP001634007"/>
    </source>
</evidence>
<organism evidence="3 4">
    <name type="scientific">Eucalyptus globulus</name>
    <name type="common">Tasmanian blue gum</name>
    <dbReference type="NCBI Taxonomy" id="34317"/>
    <lineage>
        <taxon>Eukaryota</taxon>
        <taxon>Viridiplantae</taxon>
        <taxon>Streptophyta</taxon>
        <taxon>Embryophyta</taxon>
        <taxon>Tracheophyta</taxon>
        <taxon>Spermatophyta</taxon>
        <taxon>Magnoliopsida</taxon>
        <taxon>eudicotyledons</taxon>
        <taxon>Gunneridae</taxon>
        <taxon>Pentapetalae</taxon>
        <taxon>rosids</taxon>
        <taxon>malvids</taxon>
        <taxon>Myrtales</taxon>
        <taxon>Myrtaceae</taxon>
        <taxon>Myrtoideae</taxon>
        <taxon>Eucalypteae</taxon>
        <taxon>Eucalyptus</taxon>
    </lineage>
</organism>
<dbReference type="PANTHER" id="PTHR31286:SF165">
    <property type="entry name" value="DUF4283 DOMAIN-CONTAINING PROTEIN"/>
    <property type="match status" value="1"/>
</dbReference>
<dbReference type="PANTHER" id="PTHR31286">
    <property type="entry name" value="GLYCINE-RICH CELL WALL STRUCTURAL PROTEIN 1.8-LIKE"/>
    <property type="match status" value="1"/>
</dbReference>
<evidence type="ECO:0000313" key="3">
    <source>
        <dbReference type="EMBL" id="KAL3750030.1"/>
    </source>
</evidence>
<dbReference type="Pfam" id="PF14111">
    <property type="entry name" value="DUF4283"/>
    <property type="match status" value="1"/>
</dbReference>
<dbReference type="InterPro" id="IPR040256">
    <property type="entry name" value="At4g02000-like"/>
</dbReference>
<comment type="caution">
    <text evidence="3">The sequence shown here is derived from an EMBL/GenBank/DDBJ whole genome shotgun (WGS) entry which is preliminary data.</text>
</comment>
<protein>
    <recommendedName>
        <fullName evidence="2">DUF4283 domain-containing protein</fullName>
    </recommendedName>
</protein>
<dbReference type="EMBL" id="JBJKBG010000002">
    <property type="protein sequence ID" value="KAL3750030.1"/>
    <property type="molecule type" value="Genomic_DNA"/>
</dbReference>
<feature type="region of interest" description="Disordered" evidence="1">
    <location>
        <begin position="304"/>
        <end position="343"/>
    </location>
</feature>
<dbReference type="AlphaFoldDB" id="A0ABD3LNV5"/>
<feature type="compositionally biased region" description="Polar residues" evidence="1">
    <location>
        <begin position="9"/>
        <end position="20"/>
    </location>
</feature>
<dbReference type="InterPro" id="IPR025558">
    <property type="entry name" value="DUF4283"/>
</dbReference>
<sequence>MGTLPPSPSAINGSNASSIRPTKDKGITVGNFPAAPSRPALPYRETRHNVPSPEAGKSASTHKVPSSVDAQPPTRSWAAVTRSATKGYSLSYIPPAVVDNKVVVQISEEILQAAHPKWDDCLVGYYIGKRLPFQLTEDALKHAWGNHLVQVIAADLGFYFFHILDKDFRRKVLKGVPITVAKIPLILQQWHPMMELKKDCHKSVPIWVRLRNVPVNLWSALGISALASAIGKPLFVDNRTEHMAMVAFARICIKIDASSSFPEVIDFMLNGEPRSVDVHYEWVPTLCPSCCSFGHRCADPKAPGPHRAGSLAAKGPSVRPSSEWREVGGKRNNRPRTLDVAPPSSLTIAPPPCRIEVHLPAPQIAEPTVIHPVQVNKEAPPLLLYSSPVPP</sequence>
<dbReference type="Proteomes" id="UP001634007">
    <property type="component" value="Unassembled WGS sequence"/>
</dbReference>
<feature type="domain" description="DUF4283" evidence="2">
    <location>
        <begin position="117"/>
        <end position="195"/>
    </location>
</feature>
<evidence type="ECO:0000256" key="1">
    <source>
        <dbReference type="SAM" id="MobiDB-lite"/>
    </source>
</evidence>
<evidence type="ECO:0000259" key="2">
    <source>
        <dbReference type="Pfam" id="PF14111"/>
    </source>
</evidence>